<comment type="caution">
    <text evidence="3">The sequence shown here is derived from an EMBL/GenBank/DDBJ whole genome shotgun (WGS) entry which is preliminary data.</text>
</comment>
<accession>A0A849HK83</accession>
<dbReference type="Gene3D" id="3.30.530.20">
    <property type="match status" value="1"/>
</dbReference>
<dbReference type="InterPro" id="IPR013538">
    <property type="entry name" value="ASHA1/2-like_C"/>
</dbReference>
<evidence type="ECO:0000313" key="4">
    <source>
        <dbReference type="Proteomes" id="UP000588586"/>
    </source>
</evidence>
<evidence type="ECO:0000256" key="1">
    <source>
        <dbReference type="ARBA" id="ARBA00006817"/>
    </source>
</evidence>
<comment type="similarity">
    <text evidence="1">Belongs to the AHA1 family.</text>
</comment>
<name>A0A849HK83_9MICO</name>
<evidence type="ECO:0000313" key="3">
    <source>
        <dbReference type="EMBL" id="NNM47073.1"/>
    </source>
</evidence>
<dbReference type="SUPFAM" id="SSF55961">
    <property type="entry name" value="Bet v1-like"/>
    <property type="match status" value="1"/>
</dbReference>
<reference evidence="3 4" key="1">
    <citation type="submission" date="2020-04" db="EMBL/GenBank/DDBJ databases">
        <title>Knoellia sp. isolate from air conditioner.</title>
        <authorList>
            <person name="Chea S."/>
            <person name="Kim D.-U."/>
        </authorList>
    </citation>
    <scope>NUCLEOTIDE SEQUENCE [LARGE SCALE GENOMIC DNA]</scope>
    <source>
        <strain evidence="3 4">DB2414S</strain>
    </source>
</reference>
<dbReference type="Pfam" id="PF08327">
    <property type="entry name" value="AHSA1"/>
    <property type="match status" value="1"/>
</dbReference>
<dbReference type="AlphaFoldDB" id="A0A849HK83"/>
<proteinExistence type="inferred from homology"/>
<organism evidence="3 4">
    <name type="scientific">Knoellia koreensis</name>
    <dbReference type="NCBI Taxonomy" id="2730921"/>
    <lineage>
        <taxon>Bacteria</taxon>
        <taxon>Bacillati</taxon>
        <taxon>Actinomycetota</taxon>
        <taxon>Actinomycetes</taxon>
        <taxon>Micrococcales</taxon>
        <taxon>Intrasporangiaceae</taxon>
        <taxon>Knoellia</taxon>
    </lineage>
</organism>
<keyword evidence="4" id="KW-1185">Reference proteome</keyword>
<dbReference type="RefSeq" id="WP_171244210.1">
    <property type="nucleotide sequence ID" value="NZ_JABEPQ010000003.1"/>
</dbReference>
<gene>
    <name evidence="3" type="ORF">HJG52_13810</name>
</gene>
<dbReference type="EMBL" id="JABEPQ010000003">
    <property type="protein sequence ID" value="NNM47073.1"/>
    <property type="molecule type" value="Genomic_DNA"/>
</dbReference>
<protein>
    <submittedName>
        <fullName evidence="3">ATPase</fullName>
    </submittedName>
</protein>
<sequence length="138" mass="15704">MENIERSVDIKATPTAVWAIISEPGWWVNKGEELRPHRIEPTDHGTVRVHDDETGTFEIEVVEQDEPRYAAYRWHPTSSDDPATLTEFWLEPHDGGVTLRVVESDFADLPADKLADFLRNNSHGWEQELGLAKARAES</sequence>
<dbReference type="Proteomes" id="UP000588586">
    <property type="component" value="Unassembled WGS sequence"/>
</dbReference>
<feature type="domain" description="Activator of Hsp90 ATPase homologue 1/2-like C-terminal" evidence="2">
    <location>
        <begin position="11"/>
        <end position="129"/>
    </location>
</feature>
<evidence type="ECO:0000259" key="2">
    <source>
        <dbReference type="Pfam" id="PF08327"/>
    </source>
</evidence>
<dbReference type="InterPro" id="IPR023393">
    <property type="entry name" value="START-like_dom_sf"/>
</dbReference>